<dbReference type="GO" id="GO:0005930">
    <property type="term" value="C:axoneme"/>
    <property type="evidence" value="ECO:0007669"/>
    <property type="project" value="TreeGrafter"/>
</dbReference>
<keyword evidence="2 5" id="KW-0175">Coiled coil</keyword>
<keyword evidence="3" id="KW-0505">Motor protein</keyword>
<dbReference type="OrthoDB" id="273640at2759"/>
<dbReference type="GO" id="GO:0045504">
    <property type="term" value="F:dynein heavy chain binding"/>
    <property type="evidence" value="ECO:0007669"/>
    <property type="project" value="TreeGrafter"/>
</dbReference>
<comment type="similarity">
    <text evidence="4">Belongs to the inner dynein arm light chain family.</text>
</comment>
<proteinExistence type="inferred from homology"/>
<accession>A0A024WUH2</accession>
<dbReference type="InterPro" id="IPR019347">
    <property type="entry name" value="Axonemal_dynein_light_chain"/>
</dbReference>
<name>A0A024WUH2_PLAFA</name>
<dbReference type="PANTHER" id="PTHR13183">
    <property type="entry name" value="AXONEMAL INNER ARM DYNEIN LIGHT CHAIN 28"/>
    <property type="match status" value="1"/>
</dbReference>
<evidence type="ECO:0000256" key="5">
    <source>
        <dbReference type="SAM" id="Coils"/>
    </source>
</evidence>
<evidence type="ECO:0000256" key="1">
    <source>
        <dbReference type="ARBA" id="ARBA00023017"/>
    </source>
</evidence>
<protein>
    <recommendedName>
        <fullName evidence="8">Dynein-associated protein</fullName>
    </recommendedName>
</protein>
<reference evidence="6 7" key="1">
    <citation type="submission" date="2013-02" db="EMBL/GenBank/DDBJ databases">
        <title>The Genome Annotation of Plasmodium falciparum MaliPS096_E11.</title>
        <authorList>
            <consortium name="The Broad Institute Genome Sequencing Platform"/>
            <consortium name="The Broad Institute Genome Sequencing Center for Infectious Disease"/>
            <person name="Neafsey D."/>
            <person name="Hoffman S."/>
            <person name="Volkman S."/>
            <person name="Rosenthal P."/>
            <person name="Walker B."/>
            <person name="Young S.K."/>
            <person name="Zeng Q."/>
            <person name="Gargeya S."/>
            <person name="Fitzgerald M."/>
            <person name="Haas B."/>
            <person name="Abouelleil A."/>
            <person name="Allen A.W."/>
            <person name="Alvarado L."/>
            <person name="Arachchi H.M."/>
            <person name="Berlin A.M."/>
            <person name="Chapman S.B."/>
            <person name="Gainer-Dewar J."/>
            <person name="Goldberg J."/>
            <person name="Griggs A."/>
            <person name="Gujja S."/>
            <person name="Hansen M."/>
            <person name="Howarth C."/>
            <person name="Imamovic A."/>
            <person name="Ireland A."/>
            <person name="Larimer J."/>
            <person name="McCowan C."/>
            <person name="Murphy C."/>
            <person name="Pearson M."/>
            <person name="Poon T.W."/>
            <person name="Priest M."/>
            <person name="Roberts A."/>
            <person name="Saif S."/>
            <person name="Shea T."/>
            <person name="Sisk P."/>
            <person name="Sykes S."/>
            <person name="Wortman J."/>
            <person name="Nusbaum C."/>
            <person name="Birren B."/>
        </authorList>
    </citation>
    <scope>NUCLEOTIDE SEQUENCE [LARGE SCALE GENOMIC DNA]</scope>
    <source>
        <strain evidence="6 7">MaliPS096_E11</strain>
    </source>
</reference>
<evidence type="ECO:0000256" key="4">
    <source>
        <dbReference type="ARBA" id="ARBA00038114"/>
    </source>
</evidence>
<organism evidence="6 7">
    <name type="scientific">Plasmodium falciparum MaliPS096_E11</name>
    <dbReference type="NCBI Taxonomy" id="1036727"/>
    <lineage>
        <taxon>Eukaryota</taxon>
        <taxon>Sar</taxon>
        <taxon>Alveolata</taxon>
        <taxon>Apicomplexa</taxon>
        <taxon>Aconoidasida</taxon>
        <taxon>Haemosporida</taxon>
        <taxon>Plasmodiidae</taxon>
        <taxon>Plasmodium</taxon>
        <taxon>Plasmodium (Laverania)</taxon>
    </lineage>
</organism>
<evidence type="ECO:0000256" key="3">
    <source>
        <dbReference type="ARBA" id="ARBA00023175"/>
    </source>
</evidence>
<dbReference type="PANTHER" id="PTHR13183:SF0">
    <property type="entry name" value="AXONEMAL DYNEIN LIGHT INTERMEDIATE POLYPEPTIDE 1"/>
    <property type="match status" value="1"/>
</dbReference>
<evidence type="ECO:0000256" key="2">
    <source>
        <dbReference type="ARBA" id="ARBA00023054"/>
    </source>
</evidence>
<reference evidence="6 7" key="2">
    <citation type="submission" date="2013-02" db="EMBL/GenBank/DDBJ databases">
        <title>The Genome Sequence of Plasmodium falciparum MaliPS096_E11.</title>
        <authorList>
            <consortium name="The Broad Institute Genome Sequencing Platform"/>
            <consortium name="The Broad Institute Genome Sequencing Center for Infectious Disease"/>
            <person name="Neafsey D."/>
            <person name="Cheeseman I."/>
            <person name="Volkman S."/>
            <person name="Adams J."/>
            <person name="Walker B."/>
            <person name="Young S.K."/>
            <person name="Zeng Q."/>
            <person name="Gargeya S."/>
            <person name="Fitzgerald M."/>
            <person name="Haas B."/>
            <person name="Abouelleil A."/>
            <person name="Alvarado L."/>
            <person name="Arachchi H.M."/>
            <person name="Berlin A.M."/>
            <person name="Chapman S.B."/>
            <person name="Dewar J."/>
            <person name="Goldberg J."/>
            <person name="Griggs A."/>
            <person name="Gujja S."/>
            <person name="Hansen M."/>
            <person name="Howarth C."/>
            <person name="Imamovic A."/>
            <person name="Larimer J."/>
            <person name="McCowan C."/>
            <person name="Murphy C."/>
            <person name="Neiman D."/>
            <person name="Pearson M."/>
            <person name="Priest M."/>
            <person name="Roberts A."/>
            <person name="Saif S."/>
            <person name="Shea T."/>
            <person name="Sisk P."/>
            <person name="Sykes S."/>
            <person name="Wortman J."/>
            <person name="Nusbaum C."/>
            <person name="Birren B."/>
        </authorList>
    </citation>
    <scope>NUCLEOTIDE SEQUENCE [LARGE SCALE GENOMIC DNA]</scope>
    <source>
        <strain evidence="6 7">MaliPS096_E11</strain>
    </source>
</reference>
<feature type="coiled-coil region" evidence="5">
    <location>
        <begin position="187"/>
        <end position="257"/>
    </location>
</feature>
<evidence type="ECO:0000313" key="6">
    <source>
        <dbReference type="EMBL" id="ETW50859.1"/>
    </source>
</evidence>
<dbReference type="Pfam" id="PF10211">
    <property type="entry name" value="Ax_dynein_light"/>
    <property type="match status" value="1"/>
</dbReference>
<evidence type="ECO:0000313" key="7">
    <source>
        <dbReference type="Proteomes" id="UP000030699"/>
    </source>
</evidence>
<dbReference type="Proteomes" id="UP000030699">
    <property type="component" value="Unassembled WGS sequence"/>
</dbReference>
<keyword evidence="1" id="KW-0243">Dynein</keyword>
<dbReference type="AlphaFoldDB" id="A0A024WUH2"/>
<dbReference type="EMBL" id="KI925506">
    <property type="protein sequence ID" value="ETW50859.1"/>
    <property type="molecule type" value="Genomic_DNA"/>
</dbReference>
<gene>
    <name evidence="6" type="ORF">PFMALIP_01017</name>
</gene>
<evidence type="ECO:0008006" key="8">
    <source>
        <dbReference type="Google" id="ProtNLM"/>
    </source>
</evidence>
<dbReference type="SMR" id="A0A024WUH2"/>
<dbReference type="GO" id="GO:0030286">
    <property type="term" value="C:dynein complex"/>
    <property type="evidence" value="ECO:0007669"/>
    <property type="project" value="UniProtKB-KW"/>
</dbReference>
<sequence>MKDYLGEYNKYLKYENPIIIEKEDEKNVHSKDDKTMKDKNIVRVIEEIRKNLKSNVLYKNDSKSVLFNDPIYYIFPSKCIKVKKAEHISYVSRVTNDEDIVLCLKRIYEVLSNMYSKNMIIKEEYLNELLNILTELCRQISVTCFQRGLLLKQLFNYNIMLLFEYHKLVKSSLAFNLKKQMKQNDILNNFHKEIEKKNNSINSLTKEIINTEEMMEQEKINSEKEIAEVNIIYQNKIDKLKKNNQRKKDEFTRLLQL</sequence>